<gene>
    <name evidence="6" type="ORF">Acr_02g0012140</name>
</gene>
<dbReference type="Pfam" id="PF02365">
    <property type="entry name" value="NAM"/>
    <property type="match status" value="1"/>
</dbReference>
<keyword evidence="7" id="KW-1185">Reference proteome</keyword>
<feature type="domain" description="NAC" evidence="5">
    <location>
        <begin position="13"/>
        <end position="163"/>
    </location>
</feature>
<keyword evidence="3" id="KW-0804">Transcription</keyword>
<evidence type="ECO:0000313" key="7">
    <source>
        <dbReference type="Proteomes" id="UP000585474"/>
    </source>
</evidence>
<dbReference type="InterPro" id="IPR003441">
    <property type="entry name" value="NAC-dom"/>
</dbReference>
<organism evidence="6 7">
    <name type="scientific">Actinidia rufa</name>
    <dbReference type="NCBI Taxonomy" id="165716"/>
    <lineage>
        <taxon>Eukaryota</taxon>
        <taxon>Viridiplantae</taxon>
        <taxon>Streptophyta</taxon>
        <taxon>Embryophyta</taxon>
        <taxon>Tracheophyta</taxon>
        <taxon>Spermatophyta</taxon>
        <taxon>Magnoliopsida</taxon>
        <taxon>eudicotyledons</taxon>
        <taxon>Gunneridae</taxon>
        <taxon>Pentapetalae</taxon>
        <taxon>asterids</taxon>
        <taxon>Ericales</taxon>
        <taxon>Actinidiaceae</taxon>
        <taxon>Actinidia</taxon>
    </lineage>
</organism>
<dbReference type="PANTHER" id="PTHR31744">
    <property type="entry name" value="PROTEIN CUP-SHAPED COTYLEDON 2-RELATED"/>
    <property type="match status" value="1"/>
</dbReference>
<comment type="caution">
    <text evidence="6">The sequence shown here is derived from an EMBL/GenBank/DDBJ whole genome shotgun (WGS) entry which is preliminary data.</text>
</comment>
<dbReference type="SUPFAM" id="SSF101941">
    <property type="entry name" value="NAC domain"/>
    <property type="match status" value="1"/>
</dbReference>
<evidence type="ECO:0000313" key="6">
    <source>
        <dbReference type="EMBL" id="GFY82974.1"/>
    </source>
</evidence>
<dbReference type="Proteomes" id="UP000585474">
    <property type="component" value="Unassembled WGS sequence"/>
</dbReference>
<keyword evidence="4" id="KW-0539">Nucleus</keyword>
<proteinExistence type="predicted"/>
<protein>
    <submittedName>
        <fullName evidence="6">NAC domain containing protein 6</fullName>
    </submittedName>
</protein>
<accession>A0A7J0E901</accession>
<dbReference type="PANTHER" id="PTHR31744:SF219">
    <property type="entry name" value="NAC DOMAIN-CONTAINING PROTEIN 4"/>
    <property type="match status" value="1"/>
</dbReference>
<dbReference type="FunFam" id="2.170.150.80:FF:000006">
    <property type="entry name" value="NAC domain-containing protein 100-like"/>
    <property type="match status" value="1"/>
</dbReference>
<keyword evidence="2" id="KW-0238">DNA-binding</keyword>
<dbReference type="InterPro" id="IPR036093">
    <property type="entry name" value="NAC_dom_sf"/>
</dbReference>
<dbReference type="OrthoDB" id="1424968at2759"/>
<evidence type="ECO:0000256" key="4">
    <source>
        <dbReference type="ARBA" id="ARBA00023242"/>
    </source>
</evidence>
<evidence type="ECO:0000259" key="5">
    <source>
        <dbReference type="PROSITE" id="PS51005"/>
    </source>
</evidence>
<dbReference type="EMBL" id="BJWL01000002">
    <property type="protein sequence ID" value="GFY82974.1"/>
    <property type="molecule type" value="Genomic_DNA"/>
</dbReference>
<dbReference type="GO" id="GO:0000976">
    <property type="term" value="F:transcription cis-regulatory region binding"/>
    <property type="evidence" value="ECO:0007669"/>
    <property type="project" value="UniProtKB-ARBA"/>
</dbReference>
<keyword evidence="1" id="KW-0805">Transcription regulation</keyword>
<name>A0A7J0E901_9ERIC</name>
<evidence type="ECO:0000256" key="1">
    <source>
        <dbReference type="ARBA" id="ARBA00023015"/>
    </source>
</evidence>
<dbReference type="PROSITE" id="PS51005">
    <property type="entry name" value="NAC"/>
    <property type="match status" value="1"/>
</dbReference>
<evidence type="ECO:0000256" key="3">
    <source>
        <dbReference type="ARBA" id="ARBA00023163"/>
    </source>
</evidence>
<evidence type="ECO:0000256" key="2">
    <source>
        <dbReference type="ARBA" id="ARBA00023125"/>
    </source>
</evidence>
<reference evidence="6 7" key="1">
    <citation type="submission" date="2019-07" db="EMBL/GenBank/DDBJ databases">
        <title>De Novo Assembly of kiwifruit Actinidia rufa.</title>
        <authorList>
            <person name="Sugita-Konishi S."/>
            <person name="Sato K."/>
            <person name="Mori E."/>
            <person name="Abe Y."/>
            <person name="Kisaki G."/>
            <person name="Hamano K."/>
            <person name="Suezawa K."/>
            <person name="Otani M."/>
            <person name="Fukuda T."/>
            <person name="Manabe T."/>
            <person name="Gomi K."/>
            <person name="Tabuchi M."/>
            <person name="Akimitsu K."/>
            <person name="Kataoka I."/>
        </authorList>
    </citation>
    <scope>NUCLEOTIDE SEQUENCE [LARGE SCALE GENOMIC DNA]</scope>
    <source>
        <strain evidence="7">cv. Fuchu</strain>
    </source>
</reference>
<dbReference type="AlphaFoldDB" id="A0A7J0E901"/>
<sequence>MEMVAHDEEEIKLPPGFRFHPTDEELITHYLSEKVLNTSFNARIVGEVDLNKVEPWDLPCKANMGEREWYFFCVRDRKYPTGLRTNRATEAGYWKATGKDKEVYQMKTLVGMKKTLVFYKGRAPKGEKSNWVMHEYRLEGKCSFPNLPETSKNEWVICRIFQKGSDGKRTHFSRLGIVKNYGERLDSRNLPPLMEYSDYSDNQTRTNNTSHVSHVTCFSHQSQRENPENDTVQSFNKIPLLPSDTTPVSMLCSNSSVLDSLFSTQLVPHTGNSDYQGGDLRFSIQNNGRIDKKFAKSEFLNDTRNMSTDLTLVVSGYDEMGQGYFRDQDDLIFSDGLVDDCLWNY</sequence>
<dbReference type="Gene3D" id="2.170.150.80">
    <property type="entry name" value="NAC domain"/>
    <property type="match status" value="1"/>
</dbReference>
<dbReference type="GO" id="GO:0006355">
    <property type="term" value="P:regulation of DNA-templated transcription"/>
    <property type="evidence" value="ECO:0007669"/>
    <property type="project" value="InterPro"/>
</dbReference>